<feature type="region of interest" description="Disordered" evidence="1">
    <location>
        <begin position="1"/>
        <end position="54"/>
    </location>
</feature>
<proteinExistence type="predicted"/>
<evidence type="ECO:0000256" key="1">
    <source>
        <dbReference type="SAM" id="MobiDB-lite"/>
    </source>
</evidence>
<dbReference type="Proteomes" id="UP001501005">
    <property type="component" value="Unassembled WGS sequence"/>
</dbReference>
<keyword evidence="3" id="KW-1185">Reference proteome</keyword>
<sequence length="54" mass="5651">MRIDAEDPHVAYDGRTAVVDHPLTGDPLTAFDHRSPADEPALPRSGPTAAQAGS</sequence>
<protein>
    <recommendedName>
        <fullName evidence="4">Transposase</fullName>
    </recommendedName>
</protein>
<accession>A0ABN1NND0</accession>
<name>A0ABN1NND0_9ACTN</name>
<gene>
    <name evidence="2" type="ORF">GCM10009549_24340</name>
</gene>
<evidence type="ECO:0000313" key="2">
    <source>
        <dbReference type="EMBL" id="GAA0912285.1"/>
    </source>
</evidence>
<organism evidence="2 3">
    <name type="scientific">Streptomyces thermoalcalitolerans</name>
    <dbReference type="NCBI Taxonomy" id="65605"/>
    <lineage>
        <taxon>Bacteria</taxon>
        <taxon>Bacillati</taxon>
        <taxon>Actinomycetota</taxon>
        <taxon>Actinomycetes</taxon>
        <taxon>Kitasatosporales</taxon>
        <taxon>Streptomycetaceae</taxon>
        <taxon>Streptomyces</taxon>
    </lineage>
</organism>
<comment type="caution">
    <text evidence="2">The sequence shown here is derived from an EMBL/GenBank/DDBJ whole genome shotgun (WGS) entry which is preliminary data.</text>
</comment>
<feature type="compositionally biased region" description="Basic and acidic residues" evidence="1">
    <location>
        <begin position="1"/>
        <end position="12"/>
    </location>
</feature>
<evidence type="ECO:0008006" key="4">
    <source>
        <dbReference type="Google" id="ProtNLM"/>
    </source>
</evidence>
<dbReference type="RefSeq" id="WP_344049447.1">
    <property type="nucleotide sequence ID" value="NZ_BAAAHG010000015.1"/>
</dbReference>
<dbReference type="EMBL" id="BAAAHG010000015">
    <property type="protein sequence ID" value="GAA0912285.1"/>
    <property type="molecule type" value="Genomic_DNA"/>
</dbReference>
<reference evidence="2 3" key="1">
    <citation type="journal article" date="2019" name="Int. J. Syst. Evol. Microbiol.">
        <title>The Global Catalogue of Microorganisms (GCM) 10K type strain sequencing project: providing services to taxonomists for standard genome sequencing and annotation.</title>
        <authorList>
            <consortium name="The Broad Institute Genomics Platform"/>
            <consortium name="The Broad Institute Genome Sequencing Center for Infectious Disease"/>
            <person name="Wu L."/>
            <person name="Ma J."/>
        </authorList>
    </citation>
    <scope>NUCLEOTIDE SEQUENCE [LARGE SCALE GENOMIC DNA]</scope>
    <source>
        <strain evidence="2 3">JCM 10673</strain>
    </source>
</reference>
<evidence type="ECO:0000313" key="3">
    <source>
        <dbReference type="Proteomes" id="UP001501005"/>
    </source>
</evidence>